<reference evidence="3" key="1">
    <citation type="journal article" date="2022" name="IScience">
        <title>Evolution of zygomycete secretomes and the origins of terrestrial fungal ecologies.</title>
        <authorList>
            <person name="Chang Y."/>
            <person name="Wang Y."/>
            <person name="Mondo S."/>
            <person name="Ahrendt S."/>
            <person name="Andreopoulos W."/>
            <person name="Barry K."/>
            <person name="Beard J."/>
            <person name="Benny G.L."/>
            <person name="Blankenship S."/>
            <person name="Bonito G."/>
            <person name="Cuomo C."/>
            <person name="Desiro A."/>
            <person name="Gervers K.A."/>
            <person name="Hundley H."/>
            <person name="Kuo A."/>
            <person name="LaButti K."/>
            <person name="Lang B.F."/>
            <person name="Lipzen A."/>
            <person name="O'Donnell K."/>
            <person name="Pangilinan J."/>
            <person name="Reynolds N."/>
            <person name="Sandor L."/>
            <person name="Smith M.E."/>
            <person name="Tsang A."/>
            <person name="Grigoriev I.V."/>
            <person name="Stajich J.E."/>
            <person name="Spatafora J.W."/>
        </authorList>
    </citation>
    <scope>NUCLEOTIDE SEQUENCE</scope>
    <source>
        <strain evidence="3">RSA 2281</strain>
    </source>
</reference>
<accession>A0AAD5JVM0</accession>
<evidence type="ECO:0000313" key="4">
    <source>
        <dbReference type="Proteomes" id="UP001209540"/>
    </source>
</evidence>
<evidence type="ECO:0000256" key="1">
    <source>
        <dbReference type="ARBA" id="ARBA00022729"/>
    </source>
</evidence>
<evidence type="ECO:0008006" key="5">
    <source>
        <dbReference type="Google" id="ProtNLM"/>
    </source>
</evidence>
<dbReference type="InterPro" id="IPR036908">
    <property type="entry name" value="RlpA-like_sf"/>
</dbReference>
<dbReference type="AlphaFoldDB" id="A0AAD5JVM0"/>
<reference evidence="3" key="2">
    <citation type="submission" date="2023-02" db="EMBL/GenBank/DDBJ databases">
        <authorList>
            <consortium name="DOE Joint Genome Institute"/>
            <person name="Mondo S.J."/>
            <person name="Chang Y."/>
            <person name="Wang Y."/>
            <person name="Ahrendt S."/>
            <person name="Andreopoulos W."/>
            <person name="Barry K."/>
            <person name="Beard J."/>
            <person name="Benny G.L."/>
            <person name="Blankenship S."/>
            <person name="Bonito G."/>
            <person name="Cuomo C."/>
            <person name="Desiro A."/>
            <person name="Gervers K.A."/>
            <person name="Hundley H."/>
            <person name="Kuo A."/>
            <person name="LaButti K."/>
            <person name="Lang B.F."/>
            <person name="Lipzen A."/>
            <person name="O'Donnell K."/>
            <person name="Pangilinan J."/>
            <person name="Reynolds N."/>
            <person name="Sandor L."/>
            <person name="Smith M.W."/>
            <person name="Tsang A."/>
            <person name="Grigoriev I.V."/>
            <person name="Stajich J.E."/>
            <person name="Spatafora J.W."/>
        </authorList>
    </citation>
    <scope>NUCLEOTIDE SEQUENCE</scope>
    <source>
        <strain evidence="3">RSA 2281</strain>
    </source>
</reference>
<dbReference type="InterPro" id="IPR051477">
    <property type="entry name" value="Expansin_CellWall"/>
</dbReference>
<protein>
    <recommendedName>
        <fullName evidence="5">RlpA-like protein double-psi beta-barrel domain-containing protein</fullName>
    </recommendedName>
</protein>
<name>A0AAD5JVM0_9FUNG</name>
<feature type="signal peptide" evidence="2">
    <location>
        <begin position="1"/>
        <end position="25"/>
    </location>
</feature>
<dbReference type="Proteomes" id="UP001209540">
    <property type="component" value="Unassembled WGS sequence"/>
</dbReference>
<dbReference type="SUPFAM" id="SSF50685">
    <property type="entry name" value="Barwin-like endoglucanases"/>
    <property type="match status" value="1"/>
</dbReference>
<evidence type="ECO:0000256" key="2">
    <source>
        <dbReference type="SAM" id="SignalP"/>
    </source>
</evidence>
<proteinExistence type="predicted"/>
<comment type="caution">
    <text evidence="3">The sequence shown here is derived from an EMBL/GenBank/DDBJ whole genome shotgun (WGS) entry which is preliminary data.</text>
</comment>
<dbReference type="CDD" id="cd22191">
    <property type="entry name" value="DPBB_RlpA_EXP_N-like"/>
    <property type="match status" value="1"/>
</dbReference>
<evidence type="ECO:0000313" key="3">
    <source>
        <dbReference type="EMBL" id="KAI9256514.1"/>
    </source>
</evidence>
<keyword evidence="1 2" id="KW-0732">Signal</keyword>
<organism evidence="3 4">
    <name type="scientific">Phascolomyces articulosus</name>
    <dbReference type="NCBI Taxonomy" id="60185"/>
    <lineage>
        <taxon>Eukaryota</taxon>
        <taxon>Fungi</taxon>
        <taxon>Fungi incertae sedis</taxon>
        <taxon>Mucoromycota</taxon>
        <taxon>Mucoromycotina</taxon>
        <taxon>Mucoromycetes</taxon>
        <taxon>Mucorales</taxon>
        <taxon>Lichtheimiaceae</taxon>
        <taxon>Phascolomyces</taxon>
    </lineage>
</organism>
<dbReference type="PANTHER" id="PTHR31836:SF25">
    <property type="entry name" value="RLPA-LIKE PROTEIN DOUBLE-PSI BETA-BARREL DOMAIN-CONTAINING PROTEIN"/>
    <property type="match status" value="1"/>
</dbReference>
<gene>
    <name evidence="3" type="ORF">BDA99DRAFT_585392</name>
</gene>
<sequence length="156" mass="17326">MKRPYSLYILLFVIVLCWVITLTNASSSKEKHHDKKKKKHSNKKKRTKIDTIKGDILSGIGTYYDAGPGSCGETDTNDELVVAINKPQMHNGPNPNNNPHCNKYVYVTGTKGETKARIVDTCPKCSEGCLDLSPAVFKLVCGDLGQGKCPIHWKFM</sequence>
<dbReference type="EMBL" id="JAIXMP010000021">
    <property type="protein sequence ID" value="KAI9256514.1"/>
    <property type="molecule type" value="Genomic_DNA"/>
</dbReference>
<keyword evidence="4" id="KW-1185">Reference proteome</keyword>
<dbReference type="PANTHER" id="PTHR31836">
    <property type="match status" value="1"/>
</dbReference>
<feature type="chain" id="PRO_5042026488" description="RlpA-like protein double-psi beta-barrel domain-containing protein" evidence="2">
    <location>
        <begin position="26"/>
        <end position="156"/>
    </location>
</feature>
<dbReference type="Gene3D" id="2.40.40.10">
    <property type="entry name" value="RlpA-like domain"/>
    <property type="match status" value="1"/>
</dbReference>